<dbReference type="GO" id="GO:0016740">
    <property type="term" value="F:transferase activity"/>
    <property type="evidence" value="ECO:0007669"/>
    <property type="project" value="UniProtKB-KW"/>
</dbReference>
<dbReference type="InterPro" id="IPR040400">
    <property type="entry name" value="BAG5/6/7/8"/>
</dbReference>
<evidence type="ECO:0000313" key="4">
    <source>
        <dbReference type="EMBL" id="URE00411.1"/>
    </source>
</evidence>
<dbReference type="PANTHER" id="PTHR33322">
    <property type="entry name" value="BAG DOMAIN CONTAINING PROTEIN, EXPRESSED"/>
    <property type="match status" value="1"/>
</dbReference>
<dbReference type="Pfam" id="PF02179">
    <property type="entry name" value="BAG"/>
    <property type="match status" value="1"/>
</dbReference>
<sequence>MPCPHLLRHHHHNHNHSPTDQRCCCCSCCCNSTCCSPHNPSPPPSLTTSDHLLQALATQLLLQSQSPPLLDSHQPPLKPQQAPPPLHPLFQDHQHGRAFHHHHPPPQQLYQHQAYPLIHSLLRRVSALESSFPHHASSASPPPSPLAKHQQRRPVTPPPPPPTYSYSSSAPSLRDLAARKIQASFRRFLLRRSQTLRHLKDLAAMKSHVAALRSALSDKAHADPRALSERAMDLLLRLDAVQSSDPMIREGKRSISRELARILEFIDKVLVKEHQLSLDAIEIAGNGGHERSFVEDGRTESEGAEEVLSVAKKVSFLEDGKRSRVSFSGCNQFVEELSDAGYQNGQVKCLGGEAARNGARDRMGSERFHEISDDERSSEGSVENSSRVEKFPSRNGRFGLSAPLPVQMEPRRK</sequence>
<feature type="region of interest" description="Disordered" evidence="2">
    <location>
        <begin position="66"/>
        <end position="107"/>
    </location>
</feature>
<proteinExistence type="predicted"/>
<dbReference type="SUPFAM" id="SSF63491">
    <property type="entry name" value="BAG domain"/>
    <property type="match status" value="1"/>
</dbReference>
<accession>A0A9E7K0F4</accession>
<dbReference type="GO" id="GO:0009506">
    <property type="term" value="C:plasmodesma"/>
    <property type="evidence" value="ECO:0007669"/>
    <property type="project" value="TreeGrafter"/>
</dbReference>
<dbReference type="InterPro" id="IPR003103">
    <property type="entry name" value="BAG_domain"/>
</dbReference>
<dbReference type="Proteomes" id="UP001055439">
    <property type="component" value="Chromosome 5"/>
</dbReference>
<evidence type="ECO:0000256" key="1">
    <source>
        <dbReference type="ARBA" id="ARBA00023186"/>
    </source>
</evidence>
<dbReference type="EMBL" id="CP097507">
    <property type="protein sequence ID" value="URE00411.1"/>
    <property type="molecule type" value="Genomic_DNA"/>
</dbReference>
<dbReference type="OrthoDB" id="411524at2759"/>
<name>A0A9E7K0F4_9LILI</name>
<keyword evidence="5" id="KW-1185">Reference proteome</keyword>
<dbReference type="AlphaFoldDB" id="A0A9E7K0F4"/>
<dbReference type="GO" id="GO:0006457">
    <property type="term" value="P:protein folding"/>
    <property type="evidence" value="ECO:0007669"/>
    <property type="project" value="TreeGrafter"/>
</dbReference>
<evidence type="ECO:0000256" key="2">
    <source>
        <dbReference type="SAM" id="MobiDB-lite"/>
    </source>
</evidence>
<organism evidence="4 5">
    <name type="scientific">Musa troglodytarum</name>
    <name type="common">fe'i banana</name>
    <dbReference type="NCBI Taxonomy" id="320322"/>
    <lineage>
        <taxon>Eukaryota</taxon>
        <taxon>Viridiplantae</taxon>
        <taxon>Streptophyta</taxon>
        <taxon>Embryophyta</taxon>
        <taxon>Tracheophyta</taxon>
        <taxon>Spermatophyta</taxon>
        <taxon>Magnoliopsida</taxon>
        <taxon>Liliopsida</taxon>
        <taxon>Zingiberales</taxon>
        <taxon>Musaceae</taxon>
        <taxon>Musa</taxon>
    </lineage>
</organism>
<keyword evidence="1" id="KW-0143">Chaperone</keyword>
<evidence type="ECO:0000313" key="5">
    <source>
        <dbReference type="Proteomes" id="UP001055439"/>
    </source>
</evidence>
<feature type="compositionally biased region" description="Pro residues" evidence="2">
    <location>
        <begin position="76"/>
        <end position="87"/>
    </location>
</feature>
<feature type="compositionally biased region" description="Basic and acidic residues" evidence="2">
    <location>
        <begin position="358"/>
        <end position="378"/>
    </location>
</feature>
<evidence type="ECO:0000259" key="3">
    <source>
        <dbReference type="Pfam" id="PF02179"/>
    </source>
</evidence>
<feature type="region of interest" description="Disordered" evidence="2">
    <location>
        <begin position="132"/>
        <end position="171"/>
    </location>
</feature>
<dbReference type="EMBL" id="CP097507">
    <property type="protein sequence ID" value="URE00414.1"/>
    <property type="molecule type" value="Genomic_DNA"/>
</dbReference>
<keyword evidence="4" id="KW-0808">Transferase</keyword>
<feature type="domain" description="BAG" evidence="3">
    <location>
        <begin position="208"/>
        <end position="268"/>
    </location>
</feature>
<reference evidence="4" key="1">
    <citation type="submission" date="2022-05" db="EMBL/GenBank/DDBJ databases">
        <title>The Musa troglodytarum L. genome provides insights into the mechanism of non-climacteric behaviour and enrichment of carotenoids.</title>
        <authorList>
            <person name="Wang J."/>
        </authorList>
    </citation>
    <scope>NUCLEOTIDE SEQUENCE</scope>
    <source>
        <tissue evidence="4">Leaf</tissue>
    </source>
</reference>
<protein>
    <submittedName>
        <fullName evidence="4">Glycosyl transferase family 8</fullName>
    </submittedName>
</protein>
<dbReference type="GO" id="GO:0051087">
    <property type="term" value="F:protein-folding chaperone binding"/>
    <property type="evidence" value="ECO:0007669"/>
    <property type="project" value="InterPro"/>
</dbReference>
<feature type="region of interest" description="Disordered" evidence="2">
    <location>
        <begin position="354"/>
        <end position="413"/>
    </location>
</feature>
<feature type="compositionally biased region" description="Low complexity" evidence="2">
    <location>
        <begin position="66"/>
        <end position="75"/>
    </location>
</feature>
<dbReference type="PANTHER" id="PTHR33322:SF18">
    <property type="entry name" value="BAG FAMILY MOLECULAR CHAPERONE REGULATOR 8, CHLOROPLASTIC"/>
    <property type="match status" value="1"/>
</dbReference>
<gene>
    <name evidence="4" type="ORF">MUK42_22714</name>
</gene>